<keyword evidence="15" id="KW-0594">Phospholipid biosynthesis</keyword>
<dbReference type="Pfam" id="PF02611">
    <property type="entry name" value="CDH"/>
    <property type="match status" value="1"/>
</dbReference>
<evidence type="ECO:0000313" key="21">
    <source>
        <dbReference type="Proteomes" id="UP000254765"/>
    </source>
</evidence>
<keyword evidence="11 20" id="KW-0378">Hydrolase</keyword>
<dbReference type="GO" id="GO:0005886">
    <property type="term" value="C:plasma membrane"/>
    <property type="evidence" value="ECO:0007669"/>
    <property type="project" value="UniProtKB-SubCell"/>
</dbReference>
<organism evidence="20 21">
    <name type="scientific">Serratia marcescens</name>
    <dbReference type="NCBI Taxonomy" id="615"/>
    <lineage>
        <taxon>Bacteria</taxon>
        <taxon>Pseudomonadati</taxon>
        <taxon>Pseudomonadota</taxon>
        <taxon>Gammaproteobacteria</taxon>
        <taxon>Enterobacterales</taxon>
        <taxon>Yersiniaceae</taxon>
        <taxon>Serratia</taxon>
    </lineage>
</organism>
<evidence type="ECO:0000256" key="7">
    <source>
        <dbReference type="ARBA" id="ARBA00019608"/>
    </source>
</evidence>
<evidence type="ECO:0000256" key="16">
    <source>
        <dbReference type="ARBA" id="ARBA00023264"/>
    </source>
</evidence>
<dbReference type="Gene3D" id="3.30.428.30">
    <property type="entry name" value="HIT family - CDH-like"/>
    <property type="match status" value="1"/>
</dbReference>
<dbReference type="InterPro" id="IPR003763">
    <property type="entry name" value="CDP-diacylglyc_Pase"/>
</dbReference>
<dbReference type="AlphaFoldDB" id="A0A379YXZ8"/>
<evidence type="ECO:0000256" key="4">
    <source>
        <dbReference type="ARBA" id="ARBA00005189"/>
    </source>
</evidence>
<evidence type="ECO:0000256" key="19">
    <source>
        <dbReference type="SAM" id="SignalP"/>
    </source>
</evidence>
<evidence type="ECO:0000256" key="9">
    <source>
        <dbReference type="ARBA" id="ARBA00022516"/>
    </source>
</evidence>
<dbReference type="InterPro" id="IPR036265">
    <property type="entry name" value="HIT-like_sf"/>
</dbReference>
<dbReference type="UniPathway" id="UPA00609">
    <property type="reaction ID" value="UER00664"/>
</dbReference>
<dbReference type="GO" id="GO:0046342">
    <property type="term" value="P:CDP-diacylglycerol catabolic process"/>
    <property type="evidence" value="ECO:0007669"/>
    <property type="project" value="UniProtKB-UniPathway"/>
</dbReference>
<evidence type="ECO:0000313" key="20">
    <source>
        <dbReference type="EMBL" id="SUI51960.1"/>
    </source>
</evidence>
<feature type="chain" id="PRO_5016573938" description="CDP-diacylglycerol pyrophosphatase" evidence="19">
    <location>
        <begin position="25"/>
        <end position="257"/>
    </location>
</feature>
<comment type="subcellular location">
    <subcellularLocation>
        <location evidence="2">Cell membrane</location>
        <topology evidence="2">Single-pass membrane protein</topology>
    </subcellularLocation>
</comment>
<evidence type="ECO:0000256" key="14">
    <source>
        <dbReference type="ARBA" id="ARBA00023136"/>
    </source>
</evidence>
<evidence type="ECO:0000256" key="8">
    <source>
        <dbReference type="ARBA" id="ARBA00022475"/>
    </source>
</evidence>
<evidence type="ECO:0000256" key="10">
    <source>
        <dbReference type="ARBA" id="ARBA00022692"/>
    </source>
</evidence>
<evidence type="ECO:0000256" key="18">
    <source>
        <dbReference type="ARBA" id="ARBA00032892"/>
    </source>
</evidence>
<comment type="pathway">
    <text evidence="3">Phospholipid metabolism; CDP-diacylglycerol degradation; phosphatidate from CDP-diacylglycerol: step 1/1.</text>
</comment>
<dbReference type="PIRSF" id="PIRSF001273">
    <property type="entry name" value="CDH"/>
    <property type="match status" value="1"/>
</dbReference>
<sequence>MLLLRFFFKVSVIFLIAAPPSAFASNALWRVVNNLCVFNYQYLGTPFPCDKVSMDEGVARGYAIVRDLESRYHYLLVPTLKMAGVESPELLLADTPNYFALAWQNRHVLEEVYGSSLPREAYALTINSQRGRTQGQLHIHISCLKPHVRRSIDRQLPNIGDEWTPLKDNLVGQHYLGMRIRQADLDGVFPFINIGHDLIKKNADMRKFGVAVVPVTFEDKQQGFILLADEEGAMKNNTGHTENLLDFSCKSFTTHSS</sequence>
<protein>
    <recommendedName>
        <fullName evidence="7">CDP-diacylglycerol pyrophosphatase</fullName>
        <ecNumber evidence="6">3.6.1.26</ecNumber>
    </recommendedName>
    <alternativeName>
        <fullName evidence="17">CDP-diacylglycerol phosphatidylhydrolase</fullName>
    </alternativeName>
    <alternativeName>
        <fullName evidence="18">CDP-diglyceride hydrolase</fullName>
    </alternativeName>
</protein>
<dbReference type="RefSeq" id="WP_033639726.1">
    <property type="nucleotide sequence ID" value="NZ_CAMIQS010000001.1"/>
</dbReference>
<proteinExistence type="inferred from homology"/>
<dbReference type="Proteomes" id="UP000254765">
    <property type="component" value="Unassembled WGS sequence"/>
</dbReference>
<dbReference type="EMBL" id="UGYK01000002">
    <property type="protein sequence ID" value="SUI51960.1"/>
    <property type="molecule type" value="Genomic_DNA"/>
</dbReference>
<dbReference type="GO" id="GO:0008715">
    <property type="term" value="F:CDP-diacylglycerol diphosphatase activity"/>
    <property type="evidence" value="ECO:0007669"/>
    <property type="project" value="UniProtKB-EC"/>
</dbReference>
<keyword evidence="8" id="KW-1003">Cell membrane</keyword>
<feature type="signal peptide" evidence="19">
    <location>
        <begin position="1"/>
        <end position="24"/>
    </location>
</feature>
<evidence type="ECO:0000256" key="13">
    <source>
        <dbReference type="ARBA" id="ARBA00023098"/>
    </source>
</evidence>
<comment type="catalytic activity">
    <reaction evidence="1">
        <text>a CDP-1,2-diacyl-sn-glycerol + H2O = a 1,2-diacyl-sn-glycero-3-phosphate + CMP + 2 H(+)</text>
        <dbReference type="Rhea" id="RHEA:15221"/>
        <dbReference type="ChEBI" id="CHEBI:15377"/>
        <dbReference type="ChEBI" id="CHEBI:15378"/>
        <dbReference type="ChEBI" id="CHEBI:58332"/>
        <dbReference type="ChEBI" id="CHEBI:58608"/>
        <dbReference type="ChEBI" id="CHEBI:60377"/>
        <dbReference type="EC" id="3.6.1.26"/>
    </reaction>
</comment>
<evidence type="ECO:0000256" key="2">
    <source>
        <dbReference type="ARBA" id="ARBA00004162"/>
    </source>
</evidence>
<keyword evidence="19" id="KW-0732">Signal</keyword>
<evidence type="ECO:0000256" key="17">
    <source>
        <dbReference type="ARBA" id="ARBA00032888"/>
    </source>
</evidence>
<dbReference type="EC" id="3.6.1.26" evidence="6"/>
<keyword evidence="9" id="KW-0444">Lipid biosynthesis</keyword>
<evidence type="ECO:0000256" key="11">
    <source>
        <dbReference type="ARBA" id="ARBA00022801"/>
    </source>
</evidence>
<comment type="similarity">
    <text evidence="5">Belongs to the Cdh family.</text>
</comment>
<evidence type="ECO:0000256" key="1">
    <source>
        <dbReference type="ARBA" id="ARBA00001007"/>
    </source>
</evidence>
<comment type="pathway">
    <text evidence="4">Lipid metabolism.</text>
</comment>
<keyword evidence="12" id="KW-1133">Transmembrane helix</keyword>
<dbReference type="GO" id="GO:0008654">
    <property type="term" value="P:phospholipid biosynthetic process"/>
    <property type="evidence" value="ECO:0007669"/>
    <property type="project" value="UniProtKB-KW"/>
</dbReference>
<keyword evidence="14" id="KW-0472">Membrane</keyword>
<gene>
    <name evidence="20" type="primary">cdh_3</name>
    <name evidence="20" type="ORF">NCTC10211_02702</name>
</gene>
<accession>A0A379YXZ8</accession>
<dbReference type="SUPFAM" id="SSF54197">
    <property type="entry name" value="HIT-like"/>
    <property type="match status" value="1"/>
</dbReference>
<keyword evidence="13" id="KW-0443">Lipid metabolism</keyword>
<evidence type="ECO:0000256" key="6">
    <source>
        <dbReference type="ARBA" id="ARBA00012375"/>
    </source>
</evidence>
<evidence type="ECO:0000256" key="12">
    <source>
        <dbReference type="ARBA" id="ARBA00022989"/>
    </source>
</evidence>
<evidence type="ECO:0000256" key="15">
    <source>
        <dbReference type="ARBA" id="ARBA00023209"/>
    </source>
</evidence>
<evidence type="ECO:0000256" key="5">
    <source>
        <dbReference type="ARBA" id="ARBA00006435"/>
    </source>
</evidence>
<evidence type="ECO:0000256" key="3">
    <source>
        <dbReference type="ARBA" id="ARBA00004927"/>
    </source>
</evidence>
<name>A0A379YXZ8_SERMA</name>
<reference evidence="20 21" key="1">
    <citation type="submission" date="2018-06" db="EMBL/GenBank/DDBJ databases">
        <authorList>
            <consortium name="Pathogen Informatics"/>
            <person name="Doyle S."/>
        </authorList>
    </citation>
    <scope>NUCLEOTIDE SEQUENCE [LARGE SCALE GENOMIC DNA]</scope>
    <source>
        <strain evidence="20 21">NCTC10211</strain>
    </source>
</reference>
<keyword evidence="10" id="KW-0812">Transmembrane</keyword>
<keyword evidence="16" id="KW-1208">Phospholipid metabolism</keyword>